<dbReference type="Pfam" id="PF08753">
    <property type="entry name" value="NikR_C"/>
    <property type="match status" value="1"/>
</dbReference>
<evidence type="ECO:0000259" key="5">
    <source>
        <dbReference type="Pfam" id="PF01402"/>
    </source>
</evidence>
<evidence type="ECO:0000313" key="7">
    <source>
        <dbReference type="EMBL" id="WPJ94100.1"/>
    </source>
</evidence>
<name>A0ABZ0RH44_9BACT</name>
<dbReference type="SUPFAM" id="SSF55021">
    <property type="entry name" value="ACT-like"/>
    <property type="match status" value="1"/>
</dbReference>
<gene>
    <name evidence="7" type="ORF">SH580_11710</name>
</gene>
<dbReference type="InterPro" id="IPR002145">
    <property type="entry name" value="CopG"/>
</dbReference>
<organism evidence="7 8">
    <name type="scientific">Coraliomargarita algicola</name>
    <dbReference type="NCBI Taxonomy" id="3092156"/>
    <lineage>
        <taxon>Bacteria</taxon>
        <taxon>Pseudomonadati</taxon>
        <taxon>Verrucomicrobiota</taxon>
        <taxon>Opitutia</taxon>
        <taxon>Puniceicoccales</taxon>
        <taxon>Coraliomargaritaceae</taxon>
        <taxon>Coraliomargarita</taxon>
    </lineage>
</organism>
<evidence type="ECO:0000256" key="3">
    <source>
        <dbReference type="ARBA" id="ARBA00023125"/>
    </source>
</evidence>
<evidence type="ECO:0000256" key="4">
    <source>
        <dbReference type="ARBA" id="ARBA00023163"/>
    </source>
</evidence>
<dbReference type="InterPro" id="IPR013321">
    <property type="entry name" value="Arc_rbn_hlx_hlx"/>
</dbReference>
<dbReference type="Gene3D" id="1.10.1220.10">
    <property type="entry name" value="Met repressor-like"/>
    <property type="match status" value="1"/>
</dbReference>
<dbReference type="Gene3D" id="3.30.70.1150">
    <property type="entry name" value="ACT-like. Chain A, domain 2"/>
    <property type="match status" value="1"/>
</dbReference>
<dbReference type="CDD" id="cd22231">
    <property type="entry name" value="RHH_NikR_HicB-like"/>
    <property type="match status" value="1"/>
</dbReference>
<keyword evidence="3" id="KW-0238">DNA-binding</keyword>
<dbReference type="InterPro" id="IPR014864">
    <property type="entry name" value="TF_NikR_Ni-bd_C"/>
</dbReference>
<feature type="domain" description="Ribbon-helix-helix protein CopG" evidence="5">
    <location>
        <begin position="14"/>
        <end position="51"/>
    </location>
</feature>
<reference evidence="7 8" key="1">
    <citation type="submission" date="2023-11" db="EMBL/GenBank/DDBJ databases">
        <title>Coraliomargarita sp. nov., isolated from marine algae.</title>
        <authorList>
            <person name="Lee J.K."/>
            <person name="Baek J.H."/>
            <person name="Kim J.M."/>
            <person name="Choi D.G."/>
            <person name="Jeon C.O."/>
        </authorList>
    </citation>
    <scope>NUCLEOTIDE SEQUENCE [LARGE SCALE GENOMIC DNA]</scope>
    <source>
        <strain evidence="7 8">J2-16</strain>
    </source>
</reference>
<accession>A0ABZ0RH44</accession>
<dbReference type="RefSeq" id="WP_319831061.1">
    <property type="nucleotide sequence ID" value="NZ_CP138858.1"/>
</dbReference>
<dbReference type="Proteomes" id="UP001324993">
    <property type="component" value="Chromosome"/>
</dbReference>
<proteinExistence type="inferred from homology"/>
<evidence type="ECO:0000256" key="2">
    <source>
        <dbReference type="ARBA" id="ARBA00023015"/>
    </source>
</evidence>
<dbReference type="EMBL" id="CP138858">
    <property type="protein sequence ID" value="WPJ94100.1"/>
    <property type="molecule type" value="Genomic_DNA"/>
</dbReference>
<dbReference type="PANTHER" id="PTHR34719:SF2">
    <property type="entry name" value="NICKEL-RESPONSIVE REGULATOR"/>
    <property type="match status" value="1"/>
</dbReference>
<feature type="domain" description="Transcription factor NikR nickel binding C-terminal" evidence="6">
    <location>
        <begin position="64"/>
        <end position="140"/>
    </location>
</feature>
<dbReference type="InterPro" id="IPR027271">
    <property type="entry name" value="Acetolactate_synth/TF_NikR_C"/>
</dbReference>
<dbReference type="PANTHER" id="PTHR34719">
    <property type="entry name" value="NICKEL-RESPONSIVE REGULATOR"/>
    <property type="match status" value="1"/>
</dbReference>
<protein>
    <submittedName>
        <fullName evidence="7">CopG family ribbon-helix-helix protein</fullName>
    </submittedName>
</protein>
<dbReference type="SUPFAM" id="SSF47598">
    <property type="entry name" value="Ribbon-helix-helix"/>
    <property type="match status" value="1"/>
</dbReference>
<comment type="similarity">
    <text evidence="1">Belongs to the transcriptional regulatory CopG/NikR family.</text>
</comment>
<keyword evidence="4" id="KW-0804">Transcription</keyword>
<sequence>MKTVQKTNRTLAQRISISLPAKLATALDDMVDSRGFQNRSQAIAEMIEESLIQHKQEDNSAIMAGTITLIYDTGKTGLLQQLAKIQRQYVQECISSQHVLLEGQYIMEVVLAQGPVQNLRELTNQMLACKGVSSGGLTLTNKLIPQVHAR</sequence>
<keyword evidence="2" id="KW-0805">Transcription regulation</keyword>
<dbReference type="InterPro" id="IPR045865">
    <property type="entry name" value="ACT-like_dom_sf"/>
</dbReference>
<dbReference type="InterPro" id="IPR010985">
    <property type="entry name" value="Ribbon_hlx_hlx"/>
</dbReference>
<evidence type="ECO:0000313" key="8">
    <source>
        <dbReference type="Proteomes" id="UP001324993"/>
    </source>
</evidence>
<evidence type="ECO:0000256" key="1">
    <source>
        <dbReference type="ARBA" id="ARBA00008478"/>
    </source>
</evidence>
<evidence type="ECO:0000259" key="6">
    <source>
        <dbReference type="Pfam" id="PF08753"/>
    </source>
</evidence>
<keyword evidence="8" id="KW-1185">Reference proteome</keyword>
<dbReference type="Pfam" id="PF01402">
    <property type="entry name" value="RHH_1"/>
    <property type="match status" value="1"/>
</dbReference>
<dbReference type="InterPro" id="IPR050192">
    <property type="entry name" value="CopG/NikR_regulator"/>
</dbReference>